<dbReference type="GO" id="GO:0016887">
    <property type="term" value="F:ATP hydrolysis activity"/>
    <property type="evidence" value="ECO:0007669"/>
    <property type="project" value="InterPro"/>
</dbReference>
<dbReference type="GO" id="GO:0009432">
    <property type="term" value="P:SOS response"/>
    <property type="evidence" value="ECO:0007669"/>
    <property type="project" value="UniProtKB-KW"/>
</dbReference>
<dbReference type="EMBL" id="LT629765">
    <property type="protein sequence ID" value="SDS84982.1"/>
    <property type="molecule type" value="Genomic_DNA"/>
</dbReference>
<dbReference type="GO" id="GO:0005524">
    <property type="term" value="F:ATP binding"/>
    <property type="evidence" value="ECO:0007669"/>
    <property type="project" value="InterPro"/>
</dbReference>
<evidence type="ECO:0000259" key="2">
    <source>
        <dbReference type="Pfam" id="PF13304"/>
    </source>
</evidence>
<feature type="domain" description="ATPase AAA-type core" evidence="2">
    <location>
        <begin position="302"/>
        <end position="389"/>
    </location>
</feature>
<keyword evidence="4" id="KW-1185">Reference proteome</keyword>
<reference evidence="3 4" key="1">
    <citation type="submission" date="2016-10" db="EMBL/GenBank/DDBJ databases">
        <authorList>
            <person name="de Groot N.N."/>
        </authorList>
    </citation>
    <scope>NUCLEOTIDE SEQUENCE [LARGE SCALE GENOMIC DNA]</scope>
    <source>
        <strain evidence="3 4">DSM 45434</strain>
    </source>
</reference>
<dbReference type="PANTHER" id="PTHR32182:SF22">
    <property type="entry name" value="ATP-DEPENDENT ENDONUCLEASE, OLD FAMILY-RELATED"/>
    <property type="match status" value="1"/>
</dbReference>
<dbReference type="CDD" id="cd00267">
    <property type="entry name" value="ABC_ATPase"/>
    <property type="match status" value="1"/>
</dbReference>
<dbReference type="Pfam" id="PF13304">
    <property type="entry name" value="AAA_21"/>
    <property type="match status" value="2"/>
</dbReference>
<protein>
    <submittedName>
        <fullName evidence="3">Predicted ATPase</fullName>
    </submittedName>
</protein>
<dbReference type="Gene3D" id="3.40.50.300">
    <property type="entry name" value="P-loop containing nucleotide triphosphate hydrolases"/>
    <property type="match status" value="2"/>
</dbReference>
<name>A0A1H1VJL9_9CORY</name>
<proteinExistence type="predicted"/>
<dbReference type="PANTHER" id="PTHR32182">
    <property type="entry name" value="DNA REPLICATION AND REPAIR PROTEIN RECF"/>
    <property type="match status" value="1"/>
</dbReference>
<dbReference type="AlphaFoldDB" id="A0A1H1VJL9"/>
<dbReference type="GO" id="GO:0000731">
    <property type="term" value="P:DNA synthesis involved in DNA repair"/>
    <property type="evidence" value="ECO:0007669"/>
    <property type="project" value="TreeGrafter"/>
</dbReference>
<dbReference type="InterPro" id="IPR003959">
    <property type="entry name" value="ATPase_AAA_core"/>
</dbReference>
<dbReference type="InterPro" id="IPR027417">
    <property type="entry name" value="P-loop_NTPase"/>
</dbReference>
<gene>
    <name evidence="3" type="ORF">SAMN04488539_2526</name>
</gene>
<dbReference type="STRING" id="1203190.GCA_000312345_01928"/>
<accession>A0A1H1VJL9</accession>
<feature type="domain" description="ATPase AAA-type core" evidence="2">
    <location>
        <begin position="24"/>
        <end position="172"/>
    </location>
</feature>
<keyword evidence="1" id="KW-0227">DNA damage</keyword>
<evidence type="ECO:0000313" key="3">
    <source>
        <dbReference type="EMBL" id="SDS84982.1"/>
    </source>
</evidence>
<evidence type="ECO:0000256" key="1">
    <source>
        <dbReference type="ARBA" id="ARBA00023236"/>
    </source>
</evidence>
<dbReference type="Proteomes" id="UP000182237">
    <property type="component" value="Chromosome I"/>
</dbReference>
<sequence length="461" mass="50890">MITRFEVDGFKNLRNFSCDFGPYTCIAGPNSVGKSNVFDALGFLSATATTSFHTAAAAIRGEGGDLDDLFAPGCDRIRMAAELVVPAEFYDDFKRLVEVNHTYLRYELTLAKQDLSVATGGAVTAISLVEERLVPLSRQYAEERLGWVDFNGEFKKTALRFSRKSKPLIETITEPPAKVIVYAGTSTGRPPEVPLPEGQTVGTSALSGFGGAEYPFQAAMKYEMRRWLTLSLEPSAMRAPSDATAPDQVSAEGGNLPKTLSRLMRTVPRSDVLGALTESVRDLVDIRKIDVDFDNSRQLFTLRAQVGSAPMLAARSLSDGTLRFLALSILYMDPEFSGLICFEEPENGIHPRKMEQMYRLMRDLAADPKEAIGPQNPLRQVIVNTHSPAYIYQHADAPDNLMIASHRPGTHELALSPVRTAASWRKHEDGQVPPDMVTELMEESFPGTDFDWWNETAEETA</sequence>
<keyword evidence="1" id="KW-0742">SOS response</keyword>
<dbReference type="GO" id="GO:0006302">
    <property type="term" value="P:double-strand break repair"/>
    <property type="evidence" value="ECO:0007669"/>
    <property type="project" value="TreeGrafter"/>
</dbReference>
<dbReference type="RefSeq" id="WP_040421691.1">
    <property type="nucleotide sequence ID" value="NZ_LT629765.1"/>
</dbReference>
<dbReference type="SUPFAM" id="SSF52540">
    <property type="entry name" value="P-loop containing nucleoside triphosphate hydrolases"/>
    <property type="match status" value="1"/>
</dbReference>
<dbReference type="OrthoDB" id="104167at2"/>
<evidence type="ECO:0000313" key="4">
    <source>
        <dbReference type="Proteomes" id="UP000182237"/>
    </source>
</evidence>
<organism evidence="3 4">
    <name type="scientific">Corynebacterium timonense</name>
    <dbReference type="NCBI Taxonomy" id="441500"/>
    <lineage>
        <taxon>Bacteria</taxon>
        <taxon>Bacillati</taxon>
        <taxon>Actinomycetota</taxon>
        <taxon>Actinomycetes</taxon>
        <taxon>Mycobacteriales</taxon>
        <taxon>Corynebacteriaceae</taxon>
        <taxon>Corynebacterium</taxon>
    </lineage>
</organism>